<organism evidence="2 3">
    <name type="scientific">Pseudoflavonifractor hominis</name>
    <dbReference type="NCBI Taxonomy" id="2763059"/>
    <lineage>
        <taxon>Bacteria</taxon>
        <taxon>Bacillati</taxon>
        <taxon>Bacillota</taxon>
        <taxon>Clostridia</taxon>
        <taxon>Eubacteriales</taxon>
        <taxon>Oscillospiraceae</taxon>
        <taxon>Pseudoflavonifractor</taxon>
    </lineage>
</organism>
<dbReference type="PANTHER" id="PTHR48094:SF12">
    <property type="entry name" value="PARKINSON DISEASE PROTEIN 7 HOMOLOG"/>
    <property type="match status" value="1"/>
</dbReference>
<dbReference type="RefSeq" id="WP_186963317.1">
    <property type="nucleotide sequence ID" value="NZ_JACOPR010000003.1"/>
</dbReference>
<protein>
    <submittedName>
        <fullName evidence="2">DJ-1/PfpI family protein</fullName>
    </submittedName>
</protein>
<dbReference type="Gene3D" id="3.40.50.880">
    <property type="match status" value="1"/>
</dbReference>
<dbReference type="SUPFAM" id="SSF52317">
    <property type="entry name" value="Class I glutamine amidotransferase-like"/>
    <property type="match status" value="1"/>
</dbReference>
<sequence length="181" mass="18528">MVYILLGTGFEEAEALVPADLLRRAGIETALVGVDGMTVTGGHGIQVAADLSLADVDLERAKMLLLPGGLGGVEVIQNSIPALGLIQGAYDRGIWLSAICAAPTILAGMGLLDRRKAVCYPGMEDEMGSSVVERGARVVVDGHIVTAQAAGSAFPFGLKLIEVLAGAPAAQAVAQAVHYHG</sequence>
<dbReference type="InterPro" id="IPR050325">
    <property type="entry name" value="Prot/Nucl_acid_deglycase"/>
</dbReference>
<feature type="domain" description="DJ-1/PfpI" evidence="1">
    <location>
        <begin position="2"/>
        <end position="162"/>
    </location>
</feature>
<dbReference type="NCBIfam" id="TIGR01383">
    <property type="entry name" value="not_thiJ"/>
    <property type="match status" value="1"/>
</dbReference>
<dbReference type="Proteomes" id="UP000660021">
    <property type="component" value="Unassembled WGS sequence"/>
</dbReference>
<evidence type="ECO:0000313" key="3">
    <source>
        <dbReference type="Proteomes" id="UP000660021"/>
    </source>
</evidence>
<dbReference type="PANTHER" id="PTHR48094">
    <property type="entry name" value="PROTEIN/NUCLEIC ACID DEGLYCASE DJ-1-RELATED"/>
    <property type="match status" value="1"/>
</dbReference>
<dbReference type="InterPro" id="IPR002818">
    <property type="entry name" value="DJ-1/PfpI"/>
</dbReference>
<dbReference type="InterPro" id="IPR029062">
    <property type="entry name" value="Class_I_gatase-like"/>
</dbReference>
<keyword evidence="3" id="KW-1185">Reference proteome</keyword>
<comment type="caution">
    <text evidence="2">The sequence shown here is derived from an EMBL/GenBank/DDBJ whole genome shotgun (WGS) entry which is preliminary data.</text>
</comment>
<dbReference type="EMBL" id="JACOPR010000003">
    <property type="protein sequence ID" value="MBC5730390.1"/>
    <property type="molecule type" value="Genomic_DNA"/>
</dbReference>
<dbReference type="Pfam" id="PF01965">
    <property type="entry name" value="DJ-1_PfpI"/>
    <property type="match status" value="1"/>
</dbReference>
<name>A0ABR7HS78_9FIRM</name>
<dbReference type="InterPro" id="IPR006287">
    <property type="entry name" value="DJ-1"/>
</dbReference>
<accession>A0ABR7HS78</accession>
<dbReference type="CDD" id="cd03135">
    <property type="entry name" value="GATase1_DJ-1"/>
    <property type="match status" value="1"/>
</dbReference>
<gene>
    <name evidence="2" type="ORF">H8S34_06030</name>
</gene>
<proteinExistence type="predicted"/>
<reference evidence="2 3" key="1">
    <citation type="submission" date="2020-08" db="EMBL/GenBank/DDBJ databases">
        <title>Genome public.</title>
        <authorList>
            <person name="Liu C."/>
            <person name="Sun Q."/>
        </authorList>
    </citation>
    <scope>NUCLEOTIDE SEQUENCE [LARGE SCALE GENOMIC DNA]</scope>
    <source>
        <strain evidence="2 3">New-38</strain>
    </source>
</reference>
<evidence type="ECO:0000313" key="2">
    <source>
        <dbReference type="EMBL" id="MBC5730390.1"/>
    </source>
</evidence>
<evidence type="ECO:0000259" key="1">
    <source>
        <dbReference type="Pfam" id="PF01965"/>
    </source>
</evidence>